<dbReference type="GO" id="GO:0140662">
    <property type="term" value="F:ATP-dependent protein folding chaperone"/>
    <property type="evidence" value="ECO:0007669"/>
    <property type="project" value="InterPro"/>
</dbReference>
<dbReference type="SUPFAM" id="SSF110942">
    <property type="entry name" value="HSP90 C-terminal domain"/>
    <property type="match status" value="1"/>
</dbReference>
<evidence type="ECO:0000256" key="8">
    <source>
        <dbReference type="SAM" id="SignalP"/>
    </source>
</evidence>
<evidence type="ECO:0000313" key="11">
    <source>
        <dbReference type="Proteomes" id="UP001431209"/>
    </source>
</evidence>
<dbReference type="AlphaFoldDB" id="A0AAW2Z4K0"/>
<accession>A0AAW2Z4K0</accession>
<dbReference type="InterPro" id="IPR020568">
    <property type="entry name" value="Ribosomal_Su5_D2-typ_SF"/>
</dbReference>
<dbReference type="PRINTS" id="PR00775">
    <property type="entry name" value="HEATSHOCK90"/>
</dbReference>
<evidence type="ECO:0000256" key="4">
    <source>
        <dbReference type="ARBA" id="ARBA00023186"/>
    </source>
</evidence>
<keyword evidence="2 5" id="KW-0547">Nucleotide-binding</keyword>
<dbReference type="Pfam" id="PF13589">
    <property type="entry name" value="HATPase_c_3"/>
    <property type="match status" value="1"/>
</dbReference>
<dbReference type="Gene3D" id="3.30.565.10">
    <property type="entry name" value="Histidine kinase-like ATPase, C-terminal domain"/>
    <property type="match status" value="1"/>
</dbReference>
<dbReference type="InterPro" id="IPR003594">
    <property type="entry name" value="HATPase_dom"/>
</dbReference>
<feature type="signal peptide" evidence="8">
    <location>
        <begin position="1"/>
        <end position="21"/>
    </location>
</feature>
<keyword evidence="11" id="KW-1185">Reference proteome</keyword>
<dbReference type="EMBL" id="JAOPGA020001067">
    <property type="protein sequence ID" value="KAL0484721.1"/>
    <property type="molecule type" value="Genomic_DNA"/>
</dbReference>
<organism evidence="10 11">
    <name type="scientific">Acrasis kona</name>
    <dbReference type="NCBI Taxonomy" id="1008807"/>
    <lineage>
        <taxon>Eukaryota</taxon>
        <taxon>Discoba</taxon>
        <taxon>Heterolobosea</taxon>
        <taxon>Tetramitia</taxon>
        <taxon>Eutetramitia</taxon>
        <taxon>Acrasidae</taxon>
        <taxon>Acrasis</taxon>
    </lineage>
</organism>
<dbReference type="InterPro" id="IPR037196">
    <property type="entry name" value="HSP90_C"/>
</dbReference>
<dbReference type="InterPro" id="IPR036890">
    <property type="entry name" value="HATPase_C_sf"/>
</dbReference>
<dbReference type="SUPFAM" id="SSF54211">
    <property type="entry name" value="Ribosomal protein S5 domain 2-like"/>
    <property type="match status" value="1"/>
</dbReference>
<dbReference type="Pfam" id="PF00183">
    <property type="entry name" value="HSP90"/>
    <property type="match status" value="1"/>
</dbReference>
<dbReference type="Gene3D" id="1.20.120.790">
    <property type="entry name" value="Heat shock protein 90, C-terminal domain"/>
    <property type="match status" value="1"/>
</dbReference>
<name>A0AAW2Z4K0_9EUKA</name>
<feature type="binding site" evidence="5">
    <location>
        <position position="430"/>
    </location>
    <ligand>
        <name>ATP</name>
        <dbReference type="ChEBI" id="CHEBI:30616"/>
    </ligand>
</feature>
<comment type="similarity">
    <text evidence="1">Belongs to the heat shock protein 90 family.</text>
</comment>
<evidence type="ECO:0000256" key="2">
    <source>
        <dbReference type="ARBA" id="ARBA00022741"/>
    </source>
</evidence>
<gene>
    <name evidence="10" type="ORF">AKO1_011646</name>
</gene>
<dbReference type="GO" id="GO:0016887">
    <property type="term" value="F:ATP hydrolysis activity"/>
    <property type="evidence" value="ECO:0007669"/>
    <property type="project" value="InterPro"/>
</dbReference>
<feature type="binding site" evidence="5">
    <location>
        <position position="138"/>
    </location>
    <ligand>
        <name>ATP</name>
        <dbReference type="ChEBI" id="CHEBI:30616"/>
    </ligand>
</feature>
<feature type="binding site" evidence="5">
    <location>
        <position position="217"/>
    </location>
    <ligand>
        <name>ATP</name>
        <dbReference type="ChEBI" id="CHEBI:30616"/>
    </ligand>
</feature>
<evidence type="ECO:0000256" key="3">
    <source>
        <dbReference type="ARBA" id="ARBA00022840"/>
    </source>
</evidence>
<dbReference type="SMART" id="SM00387">
    <property type="entry name" value="HATPase_c"/>
    <property type="match status" value="1"/>
</dbReference>
<comment type="caution">
    <text evidence="10">The sequence shown here is derived from an EMBL/GenBank/DDBJ whole genome shotgun (WGS) entry which is preliminary data.</text>
</comment>
<feature type="binding site" evidence="5">
    <location>
        <position position="125"/>
    </location>
    <ligand>
        <name>ATP</name>
        <dbReference type="ChEBI" id="CHEBI:30616"/>
    </ligand>
</feature>
<proteinExistence type="inferred from homology"/>
<keyword evidence="4" id="KW-0143">Chaperone</keyword>
<evidence type="ECO:0000259" key="9">
    <source>
        <dbReference type="SMART" id="SM00387"/>
    </source>
</evidence>
<dbReference type="HAMAP" id="MF_00505">
    <property type="entry name" value="HSP90"/>
    <property type="match status" value="1"/>
</dbReference>
<dbReference type="Gene3D" id="3.40.50.11260">
    <property type="match status" value="1"/>
</dbReference>
<protein>
    <submittedName>
        <fullName evidence="10">Heat-shock protein Hsp90</fullName>
    </submittedName>
</protein>
<dbReference type="SUPFAM" id="SSF55874">
    <property type="entry name" value="ATPase domain of HSP90 chaperone/DNA topoisomerase II/histidine kinase"/>
    <property type="match status" value="1"/>
</dbReference>
<feature type="binding site" evidence="5">
    <location>
        <position position="130"/>
    </location>
    <ligand>
        <name>ATP</name>
        <dbReference type="ChEBI" id="CHEBI:30616"/>
    </ligand>
</feature>
<dbReference type="Proteomes" id="UP001431209">
    <property type="component" value="Unassembled WGS sequence"/>
</dbReference>
<dbReference type="InterPro" id="IPR001404">
    <property type="entry name" value="Hsp90_fam"/>
</dbReference>
<evidence type="ECO:0000256" key="5">
    <source>
        <dbReference type="PIRSR" id="PIRSR002583-1"/>
    </source>
</evidence>
<keyword evidence="3 5" id="KW-0067">ATP-binding</keyword>
<feature type="binding site" evidence="5">
    <location>
        <position position="83"/>
    </location>
    <ligand>
        <name>ATP</name>
        <dbReference type="ChEBI" id="CHEBI:30616"/>
    </ligand>
</feature>
<keyword evidence="6" id="KW-0175">Coiled coil</keyword>
<dbReference type="Gene3D" id="3.30.230.80">
    <property type="match status" value="1"/>
</dbReference>
<feature type="region of interest" description="Disordered" evidence="7">
    <location>
        <begin position="265"/>
        <end position="312"/>
    </location>
</feature>
<evidence type="ECO:0000313" key="10">
    <source>
        <dbReference type="EMBL" id="KAL0484721.1"/>
    </source>
</evidence>
<reference evidence="10 11" key="1">
    <citation type="submission" date="2024-03" db="EMBL/GenBank/DDBJ databases">
        <title>The Acrasis kona genome and developmental transcriptomes reveal deep origins of eukaryotic multicellular pathways.</title>
        <authorList>
            <person name="Sheikh S."/>
            <person name="Fu C.-J."/>
            <person name="Brown M.W."/>
            <person name="Baldauf S.L."/>
        </authorList>
    </citation>
    <scope>NUCLEOTIDE SEQUENCE [LARGE SCALE GENOMIC DNA]</scope>
    <source>
        <strain evidence="10 11">ATCC MYA-3509</strain>
    </source>
</reference>
<feature type="domain" description="Histidine kinase/HSP90-like ATPase" evidence="9">
    <location>
        <begin position="72"/>
        <end position="227"/>
    </location>
</feature>
<dbReference type="GO" id="GO:0051082">
    <property type="term" value="F:unfolded protein binding"/>
    <property type="evidence" value="ECO:0007669"/>
    <property type="project" value="InterPro"/>
</dbReference>
<dbReference type="NCBIfam" id="NF003555">
    <property type="entry name" value="PRK05218.1"/>
    <property type="match status" value="1"/>
</dbReference>
<feature type="compositionally biased region" description="Basic and acidic residues" evidence="7">
    <location>
        <begin position="766"/>
        <end position="779"/>
    </location>
</feature>
<dbReference type="InterPro" id="IPR019805">
    <property type="entry name" value="Heat_shock_protein_90_CS"/>
</dbReference>
<evidence type="ECO:0000256" key="1">
    <source>
        <dbReference type="ARBA" id="ARBA00008239"/>
    </source>
</evidence>
<feature type="coiled-coil region" evidence="6">
    <location>
        <begin position="443"/>
        <end position="470"/>
    </location>
</feature>
<dbReference type="FunFam" id="3.30.565.10:FF:000005">
    <property type="entry name" value="Heat shock protein 90"/>
    <property type="match status" value="1"/>
</dbReference>
<dbReference type="InterPro" id="IPR020575">
    <property type="entry name" value="Hsp90_N"/>
</dbReference>
<feature type="chain" id="PRO_5043587656" evidence="8">
    <location>
        <begin position="22"/>
        <end position="792"/>
    </location>
</feature>
<dbReference type="CDD" id="cd16927">
    <property type="entry name" value="HATPase_Hsp90-like"/>
    <property type="match status" value="1"/>
</dbReference>
<keyword evidence="8" id="KW-0732">Signal</keyword>
<dbReference type="PROSITE" id="PS00298">
    <property type="entry name" value="HSP90"/>
    <property type="match status" value="1"/>
</dbReference>
<feature type="binding site" evidence="5">
    <location>
        <position position="144"/>
    </location>
    <ligand>
        <name>ATP</name>
        <dbReference type="ChEBI" id="CHEBI:30616"/>
    </ligand>
</feature>
<feature type="binding site" evidence="5">
    <location>
        <position position="79"/>
    </location>
    <ligand>
        <name>ATP</name>
        <dbReference type="ChEBI" id="CHEBI:30616"/>
    </ligand>
</feature>
<dbReference type="GO" id="GO:0005524">
    <property type="term" value="F:ATP binding"/>
    <property type="evidence" value="ECO:0007669"/>
    <property type="project" value="UniProtKB-KW"/>
</dbReference>
<dbReference type="PIRSF" id="PIRSF002583">
    <property type="entry name" value="Hsp90"/>
    <property type="match status" value="1"/>
</dbReference>
<feature type="compositionally biased region" description="Acidic residues" evidence="7">
    <location>
        <begin position="780"/>
        <end position="792"/>
    </location>
</feature>
<feature type="binding site" evidence="5">
    <location>
        <begin position="165"/>
        <end position="170"/>
    </location>
    <ligand>
        <name>ATP</name>
        <dbReference type="ChEBI" id="CHEBI:30616"/>
    </ligand>
</feature>
<feature type="compositionally biased region" description="Basic and acidic residues" evidence="7">
    <location>
        <begin position="265"/>
        <end position="291"/>
    </location>
</feature>
<feature type="binding site" evidence="5">
    <location>
        <begin position="145"/>
        <end position="146"/>
    </location>
    <ligand>
        <name>ATP</name>
        <dbReference type="ChEBI" id="CHEBI:30616"/>
    </ligand>
</feature>
<evidence type="ECO:0000256" key="6">
    <source>
        <dbReference type="SAM" id="Coils"/>
    </source>
</evidence>
<feature type="region of interest" description="Disordered" evidence="7">
    <location>
        <begin position="755"/>
        <end position="792"/>
    </location>
</feature>
<dbReference type="PANTHER" id="PTHR11528">
    <property type="entry name" value="HEAT SHOCK PROTEIN 90 FAMILY MEMBER"/>
    <property type="match status" value="1"/>
</dbReference>
<sequence length="792" mass="90865">MRVSSTILLLVVTLFLVYVYCDESSPYSPNSPKIDTNHDALKEAAEKSGVKHEFQAEINQLLAIIINSLYTNKEIFLRELISNASDALNKIRFIGLTEKEALASGETYEIRIQPDKERNTLTIRDTGIGMTRNDLLNNLGTIAKSGTKAFLEKLQKSSDHSLIGQFGVGFYSAFLVADQVVVVTKNNDDKQLIWTSAADNTFTVTEDPRGDTLGRGTEIILHLKDDAKIYTDDLELRNLIGKYSEFIQHPIHLYTTSVDNKEIPDEEGQAKQDEEYEAELAKWEQSRIEKGEEVDEEEKPKPKAKKTKWEQQTTNEWKWINQARPIWTRSPSDITEADYHQFYRAISREFDNPLTYSHFSAEGGVDFKALLYVPFKAPQNLFDFGKKLANVKLYVKRVFITDAMDDLLPRYLNFVRGVVDSDDLPLNVSREILQHSKLLRKIKKKLTAKIIAMLQDLANKEKEIKRLESEGERKRPKGDKEWDEARKYTKCWKEFGKNIRLGVIEDEDNRKKLINLLRYPTTLTETDEYASLDEYVDRMKPDQEQIYFLAGESMKEVLSSPFIEKLKQSELEVLLMTDAIDEYTIQHVKEHRGKTLQNIASEEFTLPGDKEEAEKNRWEAIVKNFEPLVKFLEKNLGSSKASKVQVSKRVTNTPCVLVSPKYGISANMQKIQSSQALSNDNPQLSVLNSMRIMEINPEHPIIQNINERVKVNSADTVALQSAELLFEAAMMRSGYRLEDTSQFADRIFSMQKEFLENQKPAEPSDEPEKQKAAKNAPEKLEEEVKENDLDEL</sequence>
<evidence type="ECO:0000256" key="7">
    <source>
        <dbReference type="SAM" id="MobiDB-lite"/>
    </source>
</evidence>